<dbReference type="RefSeq" id="WP_186507991.1">
    <property type="nucleotide sequence ID" value="NZ_JACNEP010000018.1"/>
</dbReference>
<evidence type="ECO:0000313" key="3">
    <source>
        <dbReference type="EMBL" id="MBC3767471.1"/>
    </source>
</evidence>
<reference evidence="3" key="1">
    <citation type="journal article" date="2018" name="Int. J. Syst. Evol. Microbiol.">
        <title>Neptunicella marina gen. nov., sp. nov., isolated from surface seawater.</title>
        <authorList>
            <person name="Liu X."/>
            <person name="Lai Q."/>
            <person name="Du Y."/>
            <person name="Zhang X."/>
            <person name="Liu Z."/>
            <person name="Sun F."/>
            <person name="Shao Z."/>
        </authorList>
    </citation>
    <scope>NUCLEOTIDE SEQUENCE</scope>
    <source>
        <strain evidence="3">S27-2</strain>
    </source>
</reference>
<comment type="caution">
    <text evidence="3">The sequence shown here is derived from an EMBL/GenBank/DDBJ whole genome shotgun (WGS) entry which is preliminary data.</text>
</comment>
<reference evidence="3" key="2">
    <citation type="submission" date="2020-08" db="EMBL/GenBank/DDBJ databases">
        <authorList>
            <person name="Lai Q."/>
        </authorList>
    </citation>
    <scope>NUCLEOTIDE SEQUENCE</scope>
    <source>
        <strain evidence="3">S27-2</strain>
    </source>
</reference>
<sequence>MDAEIYLYLVLGIYVFINAFVTIFLFNREDLNSLQRAVQIVLVWLIPFFGAIGLWLFNKSHDAKPSKYKEFGGGPSNESSNMVSGSND</sequence>
<keyword evidence="4" id="KW-1185">Reference proteome</keyword>
<keyword evidence="2" id="KW-1133">Transmembrane helix</keyword>
<feature type="transmembrane region" description="Helical" evidence="2">
    <location>
        <begin position="38"/>
        <end position="57"/>
    </location>
</feature>
<gene>
    <name evidence="3" type="ORF">H8B19_16455</name>
</gene>
<name>A0A8J6IYC6_9ALTE</name>
<dbReference type="AlphaFoldDB" id="A0A8J6IYC6"/>
<feature type="compositionally biased region" description="Polar residues" evidence="1">
    <location>
        <begin position="76"/>
        <end position="88"/>
    </location>
</feature>
<evidence type="ECO:0000256" key="2">
    <source>
        <dbReference type="SAM" id="Phobius"/>
    </source>
</evidence>
<keyword evidence="2" id="KW-0812">Transmembrane</keyword>
<dbReference type="Proteomes" id="UP000601768">
    <property type="component" value="Unassembled WGS sequence"/>
</dbReference>
<organism evidence="3 4">
    <name type="scientific">Neptunicella marina</name>
    <dbReference type="NCBI Taxonomy" id="2125989"/>
    <lineage>
        <taxon>Bacteria</taxon>
        <taxon>Pseudomonadati</taxon>
        <taxon>Pseudomonadota</taxon>
        <taxon>Gammaproteobacteria</taxon>
        <taxon>Alteromonadales</taxon>
        <taxon>Alteromonadaceae</taxon>
        <taxon>Neptunicella</taxon>
    </lineage>
</organism>
<keyword evidence="2" id="KW-0472">Membrane</keyword>
<evidence type="ECO:0000256" key="1">
    <source>
        <dbReference type="SAM" id="MobiDB-lite"/>
    </source>
</evidence>
<feature type="transmembrane region" description="Helical" evidence="2">
    <location>
        <begin position="6"/>
        <end position="26"/>
    </location>
</feature>
<dbReference type="EMBL" id="JACNEP010000018">
    <property type="protein sequence ID" value="MBC3767471.1"/>
    <property type="molecule type" value="Genomic_DNA"/>
</dbReference>
<evidence type="ECO:0000313" key="4">
    <source>
        <dbReference type="Proteomes" id="UP000601768"/>
    </source>
</evidence>
<accession>A0A8J6IYC6</accession>
<feature type="region of interest" description="Disordered" evidence="1">
    <location>
        <begin position="67"/>
        <end position="88"/>
    </location>
</feature>
<protein>
    <submittedName>
        <fullName evidence="3">Uncharacterized protein</fullName>
    </submittedName>
</protein>
<proteinExistence type="predicted"/>